<reference evidence="3" key="2">
    <citation type="submission" date="2013-04" db="EMBL/GenBank/DDBJ databases">
        <title>Genomic mechanisms accounting for the adaptation to parasitism in nematode-trapping fungi.</title>
        <authorList>
            <person name="Ahren D.G."/>
        </authorList>
    </citation>
    <scope>NUCLEOTIDE SEQUENCE [LARGE SCALE GENOMIC DNA]</scope>
    <source>
        <strain evidence="3">CBS 200.50</strain>
    </source>
</reference>
<gene>
    <name evidence="2" type="ORF">H072_2263</name>
</gene>
<keyword evidence="3" id="KW-1185">Reference proteome</keyword>
<feature type="compositionally biased region" description="Basic and acidic residues" evidence="1">
    <location>
        <begin position="232"/>
        <end position="247"/>
    </location>
</feature>
<dbReference type="CDD" id="cd07067">
    <property type="entry name" value="HP_PGM_like"/>
    <property type="match status" value="1"/>
</dbReference>
<proteinExistence type="predicted"/>
<reference evidence="2 3" key="1">
    <citation type="journal article" date="2013" name="PLoS Genet.">
        <title>Genomic mechanisms accounting for the adaptation to parasitism in nematode-trapping fungi.</title>
        <authorList>
            <person name="Meerupati T."/>
            <person name="Andersson K.M."/>
            <person name="Friman E."/>
            <person name="Kumar D."/>
            <person name="Tunlid A."/>
            <person name="Ahren D."/>
        </authorList>
    </citation>
    <scope>NUCLEOTIDE SEQUENCE [LARGE SCALE GENOMIC DNA]</scope>
    <source>
        <strain evidence="2 3">CBS 200.50</strain>
    </source>
</reference>
<dbReference type="OrthoDB" id="496981at2759"/>
<evidence type="ECO:0000313" key="3">
    <source>
        <dbReference type="Proteomes" id="UP000015100"/>
    </source>
</evidence>
<feature type="region of interest" description="Disordered" evidence="1">
    <location>
        <begin position="232"/>
        <end position="254"/>
    </location>
</feature>
<evidence type="ECO:0000256" key="1">
    <source>
        <dbReference type="SAM" id="MobiDB-lite"/>
    </source>
</evidence>
<evidence type="ECO:0000313" key="2">
    <source>
        <dbReference type="EMBL" id="EPS43741.1"/>
    </source>
</evidence>
<dbReference type="AlphaFoldDB" id="S8ARV5"/>
<dbReference type="InterPro" id="IPR029033">
    <property type="entry name" value="His_PPase_superfam"/>
</dbReference>
<dbReference type="SUPFAM" id="SSF53254">
    <property type="entry name" value="Phosphoglycerate mutase-like"/>
    <property type="match status" value="1"/>
</dbReference>
<dbReference type="Gene3D" id="3.40.50.1240">
    <property type="entry name" value="Phosphoglycerate mutase-like"/>
    <property type="match status" value="1"/>
</dbReference>
<dbReference type="GO" id="GO:0016791">
    <property type="term" value="F:phosphatase activity"/>
    <property type="evidence" value="ECO:0007669"/>
    <property type="project" value="TreeGrafter"/>
</dbReference>
<protein>
    <recommendedName>
        <fullName evidence="4">Phosphoglycerate mutase</fullName>
    </recommendedName>
</protein>
<accession>S8ARV5</accession>
<dbReference type="HOGENOM" id="CLU_039184_1_0_1"/>
<name>S8ARV5_DACHA</name>
<dbReference type="PANTHER" id="PTHR48100:SF54">
    <property type="entry name" value="PHOSPHATASE SPAC5H10.03-RELATED"/>
    <property type="match status" value="1"/>
</dbReference>
<dbReference type="PANTHER" id="PTHR48100">
    <property type="entry name" value="BROAD-SPECIFICITY PHOSPHATASE YOR283W-RELATED"/>
    <property type="match status" value="1"/>
</dbReference>
<dbReference type="GO" id="GO:0005737">
    <property type="term" value="C:cytoplasm"/>
    <property type="evidence" value="ECO:0007669"/>
    <property type="project" value="TreeGrafter"/>
</dbReference>
<dbReference type="SMART" id="SM00855">
    <property type="entry name" value="PGAM"/>
    <property type="match status" value="1"/>
</dbReference>
<dbReference type="Pfam" id="PF00300">
    <property type="entry name" value="His_Phos_1"/>
    <property type="match status" value="2"/>
</dbReference>
<dbReference type="EMBL" id="AQGS01000067">
    <property type="protein sequence ID" value="EPS43741.1"/>
    <property type="molecule type" value="Genomic_DNA"/>
</dbReference>
<sequence>MPPRLVYLVRHAEGHHNINWAHYIRDPDLTDKGHNQCQTLAANFPYHSRITTVLCSPLKRTIQTTLESFHPAISRLADGNPSFKIITNPYVQETGEWECDIGTKVPELQEWFGNYASENPESKGYAYREALDFSIVESDVPEWPQKEGKFAASKVAARAEVAREYLFDNFGEDEELVIVSHGGFLHYLTDDWADYDESMGTAWSNTDWRSYEVTKGEDGKVKLVEKQRGRELHSIDGKETEKAEVEAGGHNSKV</sequence>
<dbReference type="InterPro" id="IPR050275">
    <property type="entry name" value="PGM_Phosphatase"/>
</dbReference>
<comment type="caution">
    <text evidence="2">The sequence shown here is derived from an EMBL/GenBank/DDBJ whole genome shotgun (WGS) entry which is preliminary data.</text>
</comment>
<dbReference type="Proteomes" id="UP000015100">
    <property type="component" value="Unassembled WGS sequence"/>
</dbReference>
<dbReference type="InterPro" id="IPR013078">
    <property type="entry name" value="His_Pase_superF_clade-1"/>
</dbReference>
<evidence type="ECO:0008006" key="4">
    <source>
        <dbReference type="Google" id="ProtNLM"/>
    </source>
</evidence>
<dbReference type="eggNOG" id="KOG4754">
    <property type="taxonomic scope" value="Eukaryota"/>
</dbReference>
<organism evidence="2 3">
    <name type="scientific">Dactylellina haptotyla (strain CBS 200.50)</name>
    <name type="common">Nematode-trapping fungus</name>
    <name type="synonym">Monacrosporium haptotylum</name>
    <dbReference type="NCBI Taxonomy" id="1284197"/>
    <lineage>
        <taxon>Eukaryota</taxon>
        <taxon>Fungi</taxon>
        <taxon>Dikarya</taxon>
        <taxon>Ascomycota</taxon>
        <taxon>Pezizomycotina</taxon>
        <taxon>Orbiliomycetes</taxon>
        <taxon>Orbiliales</taxon>
        <taxon>Orbiliaceae</taxon>
        <taxon>Dactylellina</taxon>
    </lineage>
</organism>